<dbReference type="Gramene" id="mRNA:MD09G0132200">
    <property type="protein sequence ID" value="mRNA:MD09G0132200"/>
    <property type="gene ID" value="MD09G0132200"/>
</dbReference>
<keyword evidence="2" id="KW-1185">Reference proteome</keyword>
<evidence type="ECO:0000313" key="1">
    <source>
        <dbReference type="EMBL" id="RXH90327.1"/>
    </source>
</evidence>
<dbReference type="Proteomes" id="UP000290289">
    <property type="component" value="Chromosome 9"/>
</dbReference>
<dbReference type="AlphaFoldDB" id="A0A498J6M9"/>
<organism evidence="1 2">
    <name type="scientific">Malus domestica</name>
    <name type="common">Apple</name>
    <name type="synonym">Pyrus malus</name>
    <dbReference type="NCBI Taxonomy" id="3750"/>
    <lineage>
        <taxon>Eukaryota</taxon>
        <taxon>Viridiplantae</taxon>
        <taxon>Streptophyta</taxon>
        <taxon>Embryophyta</taxon>
        <taxon>Tracheophyta</taxon>
        <taxon>Spermatophyta</taxon>
        <taxon>Magnoliopsida</taxon>
        <taxon>eudicotyledons</taxon>
        <taxon>Gunneridae</taxon>
        <taxon>Pentapetalae</taxon>
        <taxon>rosids</taxon>
        <taxon>fabids</taxon>
        <taxon>Rosales</taxon>
        <taxon>Rosaceae</taxon>
        <taxon>Amygdaloideae</taxon>
        <taxon>Maleae</taxon>
        <taxon>Malus</taxon>
    </lineage>
</organism>
<accession>A0A498J6M9</accession>
<evidence type="ECO:0000313" key="2">
    <source>
        <dbReference type="Proteomes" id="UP000290289"/>
    </source>
</evidence>
<proteinExistence type="predicted"/>
<gene>
    <name evidence="1" type="ORF">DVH24_032684</name>
</gene>
<sequence length="69" mass="7596">MMVVAAAAPTQAAPHGSCPSCRRHISSEIRFHSLTRGSSDACLRDFALFKFHAGVKSLFCTLLLEYINR</sequence>
<reference evidence="1 2" key="1">
    <citation type="submission" date="2018-10" db="EMBL/GenBank/DDBJ databases">
        <title>A high-quality apple genome assembly.</title>
        <authorList>
            <person name="Hu J."/>
        </authorList>
    </citation>
    <scope>NUCLEOTIDE SEQUENCE [LARGE SCALE GENOMIC DNA]</scope>
    <source>
        <strain evidence="2">cv. HFTH1</strain>
        <tissue evidence="1">Young leaf</tissue>
    </source>
</reference>
<dbReference type="EMBL" id="RDQH01000335">
    <property type="protein sequence ID" value="RXH90327.1"/>
    <property type="molecule type" value="Genomic_DNA"/>
</dbReference>
<protein>
    <submittedName>
        <fullName evidence="1">Uncharacterized protein</fullName>
    </submittedName>
</protein>
<name>A0A498J6M9_MALDO</name>
<comment type="caution">
    <text evidence="1">The sequence shown here is derived from an EMBL/GenBank/DDBJ whole genome shotgun (WGS) entry which is preliminary data.</text>
</comment>